<dbReference type="OrthoDB" id="8562463at2"/>
<name>A0A1H7RS13_9PROT</name>
<dbReference type="Gene3D" id="3.40.50.10600">
    <property type="entry name" value="SpoIIaa-like domains"/>
    <property type="match status" value="1"/>
</dbReference>
<dbReference type="EMBL" id="FOBH01000019">
    <property type="protein sequence ID" value="SEL63002.1"/>
    <property type="molecule type" value="Genomic_DNA"/>
</dbReference>
<protein>
    <submittedName>
        <fullName evidence="1">SpoIIAA-like</fullName>
    </submittedName>
</protein>
<evidence type="ECO:0000313" key="1">
    <source>
        <dbReference type="EMBL" id="SEL63002.1"/>
    </source>
</evidence>
<organism evidence="1 2">
    <name type="scientific">Nitrosovibrio tenuis</name>
    <dbReference type="NCBI Taxonomy" id="1233"/>
    <lineage>
        <taxon>Bacteria</taxon>
        <taxon>Pseudomonadati</taxon>
        <taxon>Pseudomonadota</taxon>
        <taxon>Betaproteobacteria</taxon>
        <taxon>Nitrosomonadales</taxon>
        <taxon>Nitrosomonadaceae</taxon>
        <taxon>Nitrosovibrio</taxon>
    </lineage>
</organism>
<reference evidence="1 2" key="1">
    <citation type="submission" date="2016-10" db="EMBL/GenBank/DDBJ databases">
        <authorList>
            <person name="de Groot N.N."/>
        </authorList>
    </citation>
    <scope>NUCLEOTIDE SEQUENCE [LARGE SCALE GENOMIC DNA]</scope>
    <source>
        <strain evidence="1 2">Nv1</strain>
    </source>
</reference>
<dbReference type="SUPFAM" id="SSF52091">
    <property type="entry name" value="SpoIIaa-like"/>
    <property type="match status" value="1"/>
</dbReference>
<dbReference type="InterPro" id="IPR038396">
    <property type="entry name" value="SpoIIAA-like_sf"/>
</dbReference>
<keyword evidence="2" id="KW-1185">Reference proteome</keyword>
<dbReference type="RefSeq" id="WP_090829618.1">
    <property type="nucleotide sequence ID" value="NZ_FOBH01000019.1"/>
</dbReference>
<dbReference type="Proteomes" id="UP000198620">
    <property type="component" value="Unassembled WGS sequence"/>
</dbReference>
<dbReference type="STRING" id="1233.SAMN05216387_11919"/>
<dbReference type="Pfam" id="PF11964">
    <property type="entry name" value="SpoIIAA-like"/>
    <property type="match status" value="1"/>
</dbReference>
<dbReference type="InterPro" id="IPR021866">
    <property type="entry name" value="SpoIIAA-like"/>
</dbReference>
<accession>A0A1H7RS13</accession>
<dbReference type="AlphaFoldDB" id="A0A1H7RS13"/>
<gene>
    <name evidence="1" type="ORF">SAMN05216387_11919</name>
</gene>
<sequence>MISIEAAGDLINVAVFGEFTLADYKEFEEQVLYKSHVNGPVNVLFDWRDMLSYTVDVAWEDIQFIRKHGSEFNRIAIITDDQWQIWGVWVSNLFVDADIRVFNNYDDAKAWVEA</sequence>
<evidence type="ECO:0000313" key="2">
    <source>
        <dbReference type="Proteomes" id="UP000198620"/>
    </source>
</evidence>
<proteinExistence type="predicted"/>
<dbReference type="InterPro" id="IPR036513">
    <property type="entry name" value="STAS_dom_sf"/>
</dbReference>